<comment type="similarity">
    <text evidence="2">Belongs to the bacterial sugar transferase family.</text>
</comment>
<name>A0ABS3N1V8_9BACI</name>
<dbReference type="PANTHER" id="PTHR30576:SF4">
    <property type="entry name" value="UNDECAPRENYL-PHOSPHATE GALACTOSE PHOSPHOTRANSFERASE"/>
    <property type="match status" value="1"/>
</dbReference>
<evidence type="ECO:0000256" key="8">
    <source>
        <dbReference type="SAM" id="Phobius"/>
    </source>
</evidence>
<dbReference type="InterPro" id="IPR003362">
    <property type="entry name" value="Bact_transf"/>
</dbReference>
<evidence type="ECO:0000256" key="1">
    <source>
        <dbReference type="ARBA" id="ARBA00004236"/>
    </source>
</evidence>
<keyword evidence="7 8" id="KW-0472">Membrane</keyword>
<feature type="domain" description="Bacterial sugar transferase" evidence="9">
    <location>
        <begin position="22"/>
        <end position="213"/>
    </location>
</feature>
<dbReference type="Pfam" id="PF02397">
    <property type="entry name" value="Bac_transf"/>
    <property type="match status" value="1"/>
</dbReference>
<evidence type="ECO:0000256" key="3">
    <source>
        <dbReference type="ARBA" id="ARBA00022475"/>
    </source>
</evidence>
<evidence type="ECO:0000256" key="2">
    <source>
        <dbReference type="ARBA" id="ARBA00006464"/>
    </source>
</evidence>
<accession>A0ABS3N1V8</accession>
<evidence type="ECO:0000259" key="9">
    <source>
        <dbReference type="Pfam" id="PF02397"/>
    </source>
</evidence>
<gene>
    <name evidence="10" type="ORF">I7822_09465</name>
</gene>
<proteinExistence type="inferred from homology"/>
<comment type="subcellular location">
    <subcellularLocation>
        <location evidence="1">Cell membrane</location>
    </subcellularLocation>
</comment>
<evidence type="ECO:0000256" key="4">
    <source>
        <dbReference type="ARBA" id="ARBA00022679"/>
    </source>
</evidence>
<evidence type="ECO:0000313" key="10">
    <source>
        <dbReference type="EMBL" id="MBO1511898.1"/>
    </source>
</evidence>
<dbReference type="EMBL" id="JAGDEL010000005">
    <property type="protein sequence ID" value="MBO1511898.1"/>
    <property type="molecule type" value="Genomic_DNA"/>
</dbReference>
<organism evidence="10 11">
    <name type="scientific">Metabacillus bambusae</name>
    <dbReference type="NCBI Taxonomy" id="2795218"/>
    <lineage>
        <taxon>Bacteria</taxon>
        <taxon>Bacillati</taxon>
        <taxon>Bacillota</taxon>
        <taxon>Bacilli</taxon>
        <taxon>Bacillales</taxon>
        <taxon>Bacillaceae</taxon>
        <taxon>Metabacillus</taxon>
    </lineage>
</organism>
<evidence type="ECO:0000256" key="7">
    <source>
        <dbReference type="ARBA" id="ARBA00023136"/>
    </source>
</evidence>
<evidence type="ECO:0000256" key="5">
    <source>
        <dbReference type="ARBA" id="ARBA00022692"/>
    </source>
</evidence>
<keyword evidence="5 8" id="KW-0812">Transmembrane</keyword>
<keyword evidence="3" id="KW-1003">Cell membrane</keyword>
<reference evidence="10 11" key="1">
    <citation type="submission" date="2021-03" db="EMBL/GenBank/DDBJ databases">
        <title>Whole genome sequence of Metabacillus bambusae BG109.</title>
        <authorList>
            <person name="Jeong J.W."/>
        </authorList>
    </citation>
    <scope>NUCLEOTIDE SEQUENCE [LARGE SCALE GENOMIC DNA]</scope>
    <source>
        <strain evidence="10 11">BG109</strain>
    </source>
</reference>
<feature type="transmembrane region" description="Helical" evidence="8">
    <location>
        <begin position="27"/>
        <end position="50"/>
    </location>
</feature>
<keyword evidence="11" id="KW-1185">Reference proteome</keyword>
<dbReference type="GO" id="GO:0016740">
    <property type="term" value="F:transferase activity"/>
    <property type="evidence" value="ECO:0007669"/>
    <property type="project" value="UniProtKB-KW"/>
</dbReference>
<dbReference type="PANTHER" id="PTHR30576">
    <property type="entry name" value="COLANIC BIOSYNTHESIS UDP-GLUCOSE LIPID CARRIER TRANSFERASE"/>
    <property type="match status" value="1"/>
</dbReference>
<dbReference type="Proteomes" id="UP000663981">
    <property type="component" value="Unassembled WGS sequence"/>
</dbReference>
<protein>
    <submittedName>
        <fullName evidence="10">Sugar transferase</fullName>
    </submittedName>
</protein>
<dbReference type="RefSeq" id="WP_207977542.1">
    <property type="nucleotide sequence ID" value="NZ_JAGDEL010000005.1"/>
</dbReference>
<keyword evidence="6 8" id="KW-1133">Transmembrane helix</keyword>
<evidence type="ECO:0000313" key="11">
    <source>
        <dbReference type="Proteomes" id="UP000663981"/>
    </source>
</evidence>
<keyword evidence="4 10" id="KW-0808">Transferase</keyword>
<evidence type="ECO:0000256" key="6">
    <source>
        <dbReference type="ARBA" id="ARBA00022989"/>
    </source>
</evidence>
<comment type="caution">
    <text evidence="10">The sequence shown here is derived from an EMBL/GenBank/DDBJ whole genome shotgun (WGS) entry which is preliminary data.</text>
</comment>
<sequence length="219" mass="25248">MEEVERSIKSYEKPSKLFNITKRTIDITGAILGLVLISPLFIIISILYMYGEAKGPVFFKQIRIGEYGKKFHIYKFRSMLMNAEEKLKSDNNLYKKYVENNYKLEPNEDPRITKLGQFLRSTSLDEIPQLINVIKGDMSLVGPRPVVEEELKEYGAKKSILLSVKPGITGYWQVSGRSNIGYPDRVDLELHYVYEQSLKLDFVILIRTVVQVLLKKGAY</sequence>